<dbReference type="SUPFAM" id="SSF53223">
    <property type="entry name" value="Aminoacid dehydrogenase-like, N-terminal domain"/>
    <property type="match status" value="1"/>
</dbReference>
<dbReference type="InterPro" id="IPR049062">
    <property type="entry name" value="NAD_Glu_DH_ACT2"/>
</dbReference>
<protein>
    <submittedName>
        <fullName evidence="7">NAD-glutamate dehydrogenase</fullName>
        <ecNumber evidence="7">1.4.1.2</ecNumber>
    </submittedName>
</protein>
<evidence type="ECO:0000259" key="5">
    <source>
        <dbReference type="Pfam" id="PF21076"/>
    </source>
</evidence>
<dbReference type="PANTHER" id="PTHR43403:SF1">
    <property type="entry name" value="NAD-SPECIFIC GLUTAMATE DEHYDROGENASE"/>
    <property type="match status" value="1"/>
</dbReference>
<dbReference type="InterPro" id="IPR049064">
    <property type="entry name" value="NAD_Glu_DH_ACT3"/>
</dbReference>
<name>A0AAW7XJS2_9GAMM</name>
<keyword evidence="1 7" id="KW-0560">Oxidoreductase</keyword>
<dbReference type="GO" id="GO:0004069">
    <property type="term" value="F:L-aspartate:2-oxoglutarate aminotransferase activity"/>
    <property type="evidence" value="ECO:0007669"/>
    <property type="project" value="InterPro"/>
</dbReference>
<dbReference type="Pfam" id="PF21074">
    <property type="entry name" value="GDH_C"/>
    <property type="match status" value="1"/>
</dbReference>
<sequence length="1588" mass="178454">MDTDSADNNKQRTLFKMKDLFGKRLPDSQASAVAHFADLLFTYAPEDEVAQRPIEGLYGSTLACWSFIEQFDGVNAKVQVFNPDLEQHGWHSNHTVIQLMMKDCPFIVDSVRMSLNRLGVGIRVVQNVVLYTERDDGTLVNTSGQEGKGEAESLIYLEVDRHTEADLLKRMREELIITLRAVDVSVRDFHAMKERISLAAKELGTAGYEKEQTFVDWLLDDHFTFLASDEVSYKGGKATPDKDSALGQLSVRGLLNLDEHEVSNEPLTYSRHGERSRVHRPAYLDMIILGRYDKKGNCIGATRILGLYTSPVYFERPSRIPLIHEKVQRILTRSGFNKHGHSGKTFHQVLVDMPRDELFLATEDELYQAALRIFHLQERRKACMLVRADKNGQFYSCLYFVPRDLFSTALRLSIQTLLTKMFNATDIEFINSLGESVLARTYFVLRVPPGQPTPDLEQLESEVQALSRSWNEDLHSAMVDAFGEELGTTRSNLYREAFPAAYREHFTTLHAVHDIEKMEALKGSPLTMSFYRLLEESQTVLRFKLFTTAVPLILSDVIPVLENLGLRVVGEHPFVVHCSNNVKYWIHDFSLTLKGGNGVVELEEVKEIFQQAFAAIWQQKADNDEFNRLVLNAGLNWREVVMLRAYARYNQQIRFGFSQQYIAETLSRHAHVTRLLVALFRARFDPQRQSSEKVKALIGRIENSILDALDKVDNLNDDKILRRYLELIKATLRTNYFQHLDDGEPKPYLSLKMNPHEIAEIPKPRPMFEVFVYSTRVEGVHLRGGKVARGGLRWSDRLEDYRTEVLGLVKAQQVKNAVIVPVGAKGGFVAKQLPTDGGRDEWLAEGVESYRWFIRGLLDLADNLVNGDVIPPKNVVRHDADDPYLVVAADKGTATFSDYANALAEEYGFWLGDAFASGGSQGYDHKGMGITAKGAWESVKLHFREKGINTQTDPFTVIGVGDMAGDVFGNGMLLSDKIRLVAAFNHMHIFIDPTPDEATSFVERQRMFALPRSSWSDYNTDLISKGGGIFSRAAKSIAISPEMKKAFDIKEDKLSPNDLISALLKAPIDLLWNGGIGTYVKASSESHADVGDKANDALRINGNELRCKVVGEGGNLGLSQLGRIEYCANGGACNTDFIDNAGGVDCSDHEVNIKILLNKVVADGDLTMKQRNSFLRDMTDTVGELVLKSNDRQARALSLAQGHSTKSLDEYIRLMNRLESEGRLDRALEFLPENHVLAERQQAGQSLTRPELSVLISYTKAELKEELSASWLTEDAFVKQELLEAFPSQLNERFPEAVADHQLRNEIIATQLANAMVNHMGITFTNRMTETTGLSADQVTAAYIIAREVFGLKDLWKAVEQLDNKVDAAVQQRMLVDLLRLMRRASYWFLRNVCNRGSIDVKAVIDRFAPAVTTIRDSFDSLLTGDLKDAWLELQQSLVDAGVPTDLAPQIACAERLYSALAVSEVAADADQPLLPTAEVYFALGERLQLDWVSEQIRQYEPANHWQLLAREGFSEDLNLQQRRLTASVLSSESEQTGAALAAEWLDSHEKGTSRWEQVLSDLQNSSQLDSATFTVVIRELTELSNKL</sequence>
<dbReference type="Pfam" id="PF05088">
    <property type="entry name" value="Bac_GDH_CD"/>
    <property type="match status" value="1"/>
</dbReference>
<evidence type="ECO:0000259" key="2">
    <source>
        <dbReference type="Pfam" id="PF05088"/>
    </source>
</evidence>
<evidence type="ECO:0000259" key="6">
    <source>
        <dbReference type="Pfam" id="PF21077"/>
    </source>
</evidence>
<dbReference type="Proteomes" id="UP001169862">
    <property type="component" value="Unassembled WGS sequence"/>
</dbReference>
<reference evidence="7" key="1">
    <citation type="submission" date="2023-07" db="EMBL/GenBank/DDBJ databases">
        <title>Genome content predicts the carbon catabolic preferences of heterotrophic bacteria.</title>
        <authorList>
            <person name="Gralka M."/>
        </authorList>
    </citation>
    <scope>NUCLEOTIDE SEQUENCE</scope>
    <source>
        <strain evidence="7">I2M16</strain>
    </source>
</reference>
<feature type="domain" description="NAD-glutamate dehydrogenase catalytic" evidence="2">
    <location>
        <begin position="705"/>
        <end position="1199"/>
    </location>
</feature>
<dbReference type="InterPro" id="IPR049059">
    <property type="entry name" value="NAD_Glu_DH_HM1"/>
</dbReference>
<dbReference type="InterPro" id="IPR024727">
    <property type="entry name" value="NAD_Glu_DH_N_ACT1"/>
</dbReference>
<comment type="caution">
    <text evidence="7">The sequence shown here is derived from an EMBL/GenBank/DDBJ whole genome shotgun (WGS) entry which is preliminary data.</text>
</comment>
<gene>
    <name evidence="7" type="ORF">Q4490_06460</name>
</gene>
<dbReference type="EC" id="1.4.1.2" evidence="7"/>
<evidence type="ECO:0000259" key="4">
    <source>
        <dbReference type="Pfam" id="PF21075"/>
    </source>
</evidence>
<dbReference type="InterPro" id="IPR049058">
    <property type="entry name" value="NAD_Glu_DH_HM2"/>
</dbReference>
<dbReference type="InterPro" id="IPR046346">
    <property type="entry name" value="Aminoacid_DH-like_N_sf"/>
</dbReference>
<dbReference type="InterPro" id="IPR036291">
    <property type="entry name" value="NAD(P)-bd_dom_sf"/>
</dbReference>
<dbReference type="RefSeq" id="WP_303549354.1">
    <property type="nucleotide sequence ID" value="NZ_JAUOPG010000003.1"/>
</dbReference>
<organism evidence="7 8">
    <name type="scientific">Neptunomonas phycophila</name>
    <dbReference type="NCBI Taxonomy" id="1572645"/>
    <lineage>
        <taxon>Bacteria</taxon>
        <taxon>Pseudomonadati</taxon>
        <taxon>Pseudomonadota</taxon>
        <taxon>Gammaproteobacteria</taxon>
        <taxon>Oceanospirillales</taxon>
        <taxon>Oceanospirillaceae</taxon>
        <taxon>Neptunomonas</taxon>
    </lineage>
</organism>
<proteinExistence type="predicted"/>
<feature type="domain" description="NAD-specific glutamate dehydrogenase C-terminal" evidence="3">
    <location>
        <begin position="1244"/>
        <end position="1582"/>
    </location>
</feature>
<dbReference type="Pfam" id="PF21073">
    <property type="entry name" value="GDH_HM1"/>
    <property type="match status" value="1"/>
</dbReference>
<dbReference type="InterPro" id="IPR007780">
    <property type="entry name" value="NAD_Glu_DH_bac"/>
</dbReference>
<dbReference type="InterPro" id="IPR048381">
    <property type="entry name" value="GDH_C"/>
</dbReference>
<dbReference type="Pfam" id="PF21075">
    <property type="entry name" value="GDH_ACT1"/>
    <property type="match status" value="1"/>
</dbReference>
<evidence type="ECO:0000313" key="8">
    <source>
        <dbReference type="Proteomes" id="UP001169862"/>
    </source>
</evidence>
<dbReference type="PANTHER" id="PTHR43403">
    <property type="entry name" value="NAD-SPECIFIC GLUTAMATE DEHYDROGENASE"/>
    <property type="match status" value="1"/>
</dbReference>
<accession>A0AAW7XJS2</accession>
<dbReference type="Pfam" id="PF21076">
    <property type="entry name" value="GDH_ACT2"/>
    <property type="match status" value="1"/>
</dbReference>
<dbReference type="Pfam" id="PF21079">
    <property type="entry name" value="GDH_HM2"/>
    <property type="match status" value="1"/>
</dbReference>
<dbReference type="InterPro" id="IPR049056">
    <property type="entry name" value="NAD_Glu_DH_HM3"/>
</dbReference>
<evidence type="ECO:0000313" key="7">
    <source>
        <dbReference type="EMBL" id="MDO6453203.1"/>
    </source>
</evidence>
<dbReference type="Pfam" id="PF21077">
    <property type="entry name" value="GDH_ACT3"/>
    <property type="match status" value="1"/>
</dbReference>
<dbReference type="PIRSF" id="PIRSF036761">
    <property type="entry name" value="GDH_Mll4104"/>
    <property type="match status" value="1"/>
</dbReference>
<dbReference type="InterPro" id="IPR028971">
    <property type="entry name" value="NAD-GDH_cat"/>
</dbReference>
<feature type="domain" description="NAD-glutamate dehydrogenase ACT3" evidence="6">
    <location>
        <begin position="526"/>
        <end position="597"/>
    </location>
</feature>
<evidence type="ECO:0000256" key="1">
    <source>
        <dbReference type="ARBA" id="ARBA00023002"/>
    </source>
</evidence>
<evidence type="ECO:0000259" key="3">
    <source>
        <dbReference type="Pfam" id="PF21074"/>
    </source>
</evidence>
<dbReference type="Pfam" id="PF21078">
    <property type="entry name" value="GDH_HM3"/>
    <property type="match status" value="1"/>
</dbReference>
<feature type="domain" description="NAD-glutamate dehydrogenase N-terminal ACT1" evidence="4">
    <location>
        <begin position="36"/>
        <end position="175"/>
    </location>
</feature>
<dbReference type="GO" id="GO:0006538">
    <property type="term" value="P:L-glutamate catabolic process"/>
    <property type="evidence" value="ECO:0007669"/>
    <property type="project" value="InterPro"/>
</dbReference>
<feature type="domain" description="NAD-glutamate dehydrogenase ACT2" evidence="5">
    <location>
        <begin position="384"/>
        <end position="471"/>
    </location>
</feature>
<dbReference type="EMBL" id="JAUOPG010000003">
    <property type="protein sequence ID" value="MDO6453203.1"/>
    <property type="molecule type" value="Genomic_DNA"/>
</dbReference>
<dbReference type="GO" id="GO:0004352">
    <property type="term" value="F:glutamate dehydrogenase (NAD+) activity"/>
    <property type="evidence" value="ECO:0007669"/>
    <property type="project" value="UniProtKB-EC"/>
</dbReference>
<dbReference type="SUPFAM" id="SSF51735">
    <property type="entry name" value="NAD(P)-binding Rossmann-fold domains"/>
    <property type="match status" value="1"/>
</dbReference>